<dbReference type="Pfam" id="PF00593">
    <property type="entry name" value="TonB_dep_Rec_b-barrel"/>
    <property type="match status" value="1"/>
</dbReference>
<dbReference type="InterPro" id="IPR037066">
    <property type="entry name" value="Plug_dom_sf"/>
</dbReference>
<dbReference type="STRING" id="1112.A9D12_14340"/>
<comment type="subcellular location">
    <subcellularLocation>
        <location evidence="1 4">Cell outer membrane</location>
    </subcellularLocation>
</comment>
<evidence type="ECO:0000256" key="3">
    <source>
        <dbReference type="ARBA" id="ARBA00023237"/>
    </source>
</evidence>
<gene>
    <name evidence="8" type="ORF">A9D12_14340</name>
</gene>
<dbReference type="EMBL" id="CP016033">
    <property type="protein sequence ID" value="ANK13948.1"/>
    <property type="molecule type" value="Genomic_DNA"/>
</dbReference>
<evidence type="ECO:0000256" key="1">
    <source>
        <dbReference type="ARBA" id="ARBA00004442"/>
    </source>
</evidence>
<evidence type="ECO:0000313" key="8">
    <source>
        <dbReference type="EMBL" id="ANK13948.1"/>
    </source>
</evidence>
<evidence type="ECO:0008006" key="10">
    <source>
        <dbReference type="Google" id="ProtNLM"/>
    </source>
</evidence>
<dbReference type="InterPro" id="IPR036942">
    <property type="entry name" value="Beta-barrel_TonB_sf"/>
</dbReference>
<dbReference type="AlphaFoldDB" id="A0A192D614"/>
<feature type="chain" id="PRO_5008251806" description="TonB-dependent receptor" evidence="5">
    <location>
        <begin position="28"/>
        <end position="1062"/>
    </location>
</feature>
<sequence length="1062" mass="112843">MRKTSILKASTATIAFGLTLAANPAFAQDQADPAPDDAVATAPAEETPVAITVTGSRIARPNLESTAPIGVISSEALDTRGFTSVAQALNELPSFGVPGASPVGFGQSGFGAGQSFVDFLGLGSQRTLTLVNGRRFVSSNTSSIFGPTGSGGSQVDLNNIPTKLVDRIETVAAIGAPVYGSDAIAGTINIILKRDFEGIDLDAQYGISREGDAADYRVRGLIGKNFADGRGNVTLSGEYGEGEGLLFSDRALTASDDRFALARDANSPFRQIPYTDFRVPSVALTGIPLVGGGAFGLDFPLSPQQAALFLGDPTASFGVQNAALQTLRFDVNGNLIPIDFGSTIGPDSRFNVFTSGGNGLTLRDVSNLLTDTKRYNAVLTTSYEIGNAWRISAEGWYTVSEGRNLINQPAYNSALFGAAGTRDGNLIIPLSNPFLTPDVRAAIANQIANNPFSDRNLNCTFGDAFPACLQDQDYFYFGRASIDLSPGVSVGKNEIIRGVAELAGEFSVIPDKPWSFNASFNYGRAKTVSRNQELNEQNFRNAINAVSVGGTIVCAPGAVNSAAPTVSSTCAPLNLFGQNGVTKEALDYVTSIATPVNINEQYDAIVSVSGGLFALPGGDFGFALGYEHREESSDFDPGVFYRGASVDLYPGVDYDGDGDPIDLFYGRSVPILPVFGKYNTDEIFGEINAPIIAPDNDVTLISELSLNAAGRYVWNSIAGGDLTWTVGGRYAPVDGLTFRGAYTRAIRAPSVTELFNPSSSSFVFATDPCDAGEITRGPDPATRAANCAAAGVPDDFTALSNQRSFPGFVFGNPALTNEKSDSFTAGIVFEPRFARGLAITVDYVDIKLRNAISQFSTDQVAASCYDSTTFPDNAFCDLVERDPDTAQLSRIGTSFFNSAELRYKGILADVKYLAETPFLGAESTVALSATYQYLDTLTNQVIAGDTPNQIDDTVGYSRHKGVFTATYDNDSFNYQIQAQYLGSAKVDPQAAPDQFSIQKVDPVVFVNMAVSFDVTDRATFRLSADNVFNEKPPFPFPLAGGTTTYFSGILGTFFRAGFNVTY</sequence>
<comment type="similarity">
    <text evidence="4">Belongs to the TonB-dependent receptor family.</text>
</comment>
<feature type="domain" description="TonB-dependent receptor-like beta-barrel" evidence="6">
    <location>
        <begin position="550"/>
        <end position="1027"/>
    </location>
</feature>
<feature type="signal peptide" evidence="5">
    <location>
        <begin position="1"/>
        <end position="27"/>
    </location>
</feature>
<dbReference type="RefSeq" id="WP_068353211.1">
    <property type="nucleotide sequence ID" value="NZ_CP016033.1"/>
</dbReference>
<keyword evidence="4" id="KW-0798">TonB box</keyword>
<protein>
    <recommendedName>
        <fullName evidence="10">TonB-dependent receptor</fullName>
    </recommendedName>
</protein>
<evidence type="ECO:0000259" key="6">
    <source>
        <dbReference type="Pfam" id="PF00593"/>
    </source>
</evidence>
<feature type="domain" description="TonB-dependent receptor plug" evidence="7">
    <location>
        <begin position="63"/>
        <end position="187"/>
    </location>
</feature>
<dbReference type="KEGG" id="pns:A9D12_14340"/>
<accession>A0A192D614</accession>
<keyword evidence="3" id="KW-0998">Cell outer membrane</keyword>
<dbReference type="GO" id="GO:0009279">
    <property type="term" value="C:cell outer membrane"/>
    <property type="evidence" value="ECO:0007669"/>
    <property type="project" value="UniProtKB-SubCell"/>
</dbReference>
<dbReference type="PANTHER" id="PTHR47234">
    <property type="match status" value="1"/>
</dbReference>
<dbReference type="Gene3D" id="2.170.130.10">
    <property type="entry name" value="TonB-dependent receptor, plug domain"/>
    <property type="match status" value="1"/>
</dbReference>
<evidence type="ECO:0000313" key="9">
    <source>
        <dbReference type="Proteomes" id="UP000078263"/>
    </source>
</evidence>
<dbReference type="InterPro" id="IPR000531">
    <property type="entry name" value="Beta-barrel_TonB"/>
</dbReference>
<keyword evidence="5" id="KW-0732">Signal</keyword>
<name>A0A192D614_9SPHN</name>
<evidence type="ECO:0000256" key="4">
    <source>
        <dbReference type="RuleBase" id="RU003357"/>
    </source>
</evidence>
<dbReference type="SUPFAM" id="SSF56935">
    <property type="entry name" value="Porins"/>
    <property type="match status" value="1"/>
</dbReference>
<dbReference type="Pfam" id="PF07715">
    <property type="entry name" value="Plug"/>
    <property type="match status" value="1"/>
</dbReference>
<proteinExistence type="inferred from homology"/>
<keyword evidence="2 4" id="KW-0472">Membrane</keyword>
<evidence type="ECO:0000259" key="7">
    <source>
        <dbReference type="Pfam" id="PF07715"/>
    </source>
</evidence>
<organism evidence="8 9">
    <name type="scientific">Erythrobacter neustonensis</name>
    <dbReference type="NCBI Taxonomy" id="1112"/>
    <lineage>
        <taxon>Bacteria</taxon>
        <taxon>Pseudomonadati</taxon>
        <taxon>Pseudomonadota</taxon>
        <taxon>Alphaproteobacteria</taxon>
        <taxon>Sphingomonadales</taxon>
        <taxon>Erythrobacteraceae</taxon>
        <taxon>Erythrobacter/Porphyrobacter group</taxon>
        <taxon>Erythrobacter</taxon>
    </lineage>
</organism>
<evidence type="ECO:0000256" key="2">
    <source>
        <dbReference type="ARBA" id="ARBA00023136"/>
    </source>
</evidence>
<dbReference type="InterPro" id="IPR012910">
    <property type="entry name" value="Plug_dom"/>
</dbReference>
<dbReference type="PANTHER" id="PTHR47234:SF2">
    <property type="entry name" value="TONB-DEPENDENT RECEPTOR"/>
    <property type="match status" value="1"/>
</dbReference>
<dbReference type="Gene3D" id="2.40.170.20">
    <property type="entry name" value="TonB-dependent receptor, beta-barrel domain"/>
    <property type="match status" value="1"/>
</dbReference>
<keyword evidence="9" id="KW-1185">Reference proteome</keyword>
<reference evidence="8 9" key="1">
    <citation type="submission" date="2016-05" db="EMBL/GenBank/DDBJ databases">
        <title>Compelete Genome Sequence of Bacteriochlorophyll-Synthesizing Bacterium Porphyrobacter neustonensis DSM 9434.</title>
        <authorList>
            <person name="Shi X.-L."/>
            <person name="Wu Y.-H."/>
            <person name="Cheng H."/>
            <person name="Xu L."/>
            <person name="Zhang X.-Q."/>
            <person name="Wang C.-S."/>
            <person name="Xu X.-W."/>
        </authorList>
    </citation>
    <scope>NUCLEOTIDE SEQUENCE [LARGE SCALE GENOMIC DNA]</scope>
    <source>
        <strain evidence="8 9">DSM 9434</strain>
    </source>
</reference>
<evidence type="ECO:0000256" key="5">
    <source>
        <dbReference type="SAM" id="SignalP"/>
    </source>
</evidence>
<dbReference type="Proteomes" id="UP000078263">
    <property type="component" value="Chromosome"/>
</dbReference>